<dbReference type="Gene3D" id="3.30.1330.60">
    <property type="entry name" value="OmpA-like domain"/>
    <property type="match status" value="1"/>
</dbReference>
<evidence type="ECO:0000256" key="3">
    <source>
        <dbReference type="SAM" id="SignalP"/>
    </source>
</evidence>
<evidence type="ECO:0000256" key="1">
    <source>
        <dbReference type="PROSITE-ProRule" id="PRU00473"/>
    </source>
</evidence>
<dbReference type="RefSeq" id="WP_229863907.1">
    <property type="nucleotide sequence ID" value="NZ_BNCJ01000002.1"/>
</dbReference>
<keyword evidence="3" id="KW-0732">Signal</keyword>
<dbReference type="GO" id="GO:0016020">
    <property type="term" value="C:membrane"/>
    <property type="evidence" value="ECO:0007669"/>
    <property type="project" value="UniProtKB-UniRule"/>
</dbReference>
<organism evidence="5 6">
    <name type="scientific">Seohaeicola zhoushanensis</name>
    <dbReference type="NCBI Taxonomy" id="1569283"/>
    <lineage>
        <taxon>Bacteria</taxon>
        <taxon>Pseudomonadati</taxon>
        <taxon>Pseudomonadota</taxon>
        <taxon>Alphaproteobacteria</taxon>
        <taxon>Rhodobacterales</taxon>
        <taxon>Roseobacteraceae</taxon>
        <taxon>Seohaeicola</taxon>
    </lineage>
</organism>
<dbReference type="CDD" id="cd07185">
    <property type="entry name" value="OmpA_C-like"/>
    <property type="match status" value="1"/>
</dbReference>
<sequence>MNRFLKSTTALMTAASMVLTSPAMTLAQAANLDVNFTVDQLADLSLEELKDLQVLVRQDSTLSEAEKAEKLEAIKSELKDTRKAEKKAERQAEKKAERQAAKAAEQAQTQPAPQADTQAQTNTQVQGGAQVQTDTQTQAATQQPAPVTPPPAPAAQQPAPATPPVTAQTQTQTDTQVNTTAQTETTTQDPAAVQKAEMEEQKRAERKAQRKAERQAARQAARSEGNVLPADAQAQADAAAEQQQQAAQVEANSQTQGEVTTETVTENEVRQADQEFATAPVATEKKGLSNLEKAAILGLGALAVGQLLKNGDKVVSNSGDRVIVETDDGYRVLKDDDVLLRQPGAQVKTETFSDGSTRTRVINQDGSQVVTIRAADGRVLRRTKVLADGREVRLFDDTQVRPPVVVSQLPQVNRNTFEYNDSVSASDLQAAMLATGSNPYSHSFSLAQVRNIDAVRRLVPEIAVENLRFNTGSAAIRPEQAQNLAALGAAIRSAIQANPAEVFLVEGHTDAIGSAEMNLALSDRRAETVALALSQYFQVPPENLVVQGYGEADLKVPTYTAEEANRRVAVRRITPLLN</sequence>
<dbReference type="Pfam" id="PF00691">
    <property type="entry name" value="OmpA"/>
    <property type="match status" value="1"/>
</dbReference>
<comment type="caution">
    <text evidence="5">The sequence shown here is derived from an EMBL/GenBank/DDBJ whole genome shotgun (WGS) entry which is preliminary data.</text>
</comment>
<feature type="compositionally biased region" description="Low complexity" evidence="2">
    <location>
        <begin position="230"/>
        <end position="251"/>
    </location>
</feature>
<feature type="compositionally biased region" description="Basic and acidic residues" evidence="2">
    <location>
        <begin position="80"/>
        <end position="100"/>
    </location>
</feature>
<dbReference type="PANTHER" id="PTHR30329:SF21">
    <property type="entry name" value="LIPOPROTEIN YIAD-RELATED"/>
    <property type="match status" value="1"/>
</dbReference>
<dbReference type="PROSITE" id="PS51123">
    <property type="entry name" value="OMPA_2"/>
    <property type="match status" value="1"/>
</dbReference>
<dbReference type="InterPro" id="IPR006665">
    <property type="entry name" value="OmpA-like"/>
</dbReference>
<dbReference type="InterPro" id="IPR036737">
    <property type="entry name" value="OmpA-like_sf"/>
</dbReference>
<dbReference type="Proteomes" id="UP000626220">
    <property type="component" value="Unassembled WGS sequence"/>
</dbReference>
<dbReference type="AlphaFoldDB" id="A0A8J3GV46"/>
<evidence type="ECO:0000259" key="4">
    <source>
        <dbReference type="PROSITE" id="PS51123"/>
    </source>
</evidence>
<name>A0A8J3GV46_9RHOB</name>
<gene>
    <name evidence="5" type="ORF">GCM10017056_11940</name>
</gene>
<keyword evidence="1" id="KW-0472">Membrane</keyword>
<proteinExistence type="predicted"/>
<feature type="domain" description="OmpA-like" evidence="4">
    <location>
        <begin position="456"/>
        <end position="578"/>
    </location>
</feature>
<evidence type="ECO:0000313" key="5">
    <source>
        <dbReference type="EMBL" id="GHF41894.1"/>
    </source>
</evidence>
<feature type="chain" id="PRO_5035195922" description="OmpA-like domain-containing protein" evidence="3">
    <location>
        <begin position="30"/>
        <end position="578"/>
    </location>
</feature>
<feature type="signal peptide" evidence="3">
    <location>
        <begin position="1"/>
        <end position="29"/>
    </location>
</feature>
<evidence type="ECO:0000313" key="6">
    <source>
        <dbReference type="Proteomes" id="UP000626220"/>
    </source>
</evidence>
<evidence type="ECO:0000256" key="2">
    <source>
        <dbReference type="SAM" id="MobiDB-lite"/>
    </source>
</evidence>
<reference evidence="5" key="1">
    <citation type="journal article" date="2014" name="Int. J. Syst. Evol. Microbiol.">
        <title>Complete genome sequence of Corynebacterium casei LMG S-19264T (=DSM 44701T), isolated from a smear-ripened cheese.</title>
        <authorList>
            <consortium name="US DOE Joint Genome Institute (JGI-PGF)"/>
            <person name="Walter F."/>
            <person name="Albersmeier A."/>
            <person name="Kalinowski J."/>
            <person name="Ruckert C."/>
        </authorList>
    </citation>
    <scope>NUCLEOTIDE SEQUENCE</scope>
    <source>
        <strain evidence="5">KCTC 42650</strain>
    </source>
</reference>
<reference evidence="5" key="2">
    <citation type="submission" date="2020-09" db="EMBL/GenBank/DDBJ databases">
        <authorList>
            <person name="Sun Q."/>
            <person name="Kim S."/>
        </authorList>
    </citation>
    <scope>NUCLEOTIDE SEQUENCE</scope>
    <source>
        <strain evidence="5">KCTC 42650</strain>
    </source>
</reference>
<dbReference type="PANTHER" id="PTHR30329">
    <property type="entry name" value="STATOR ELEMENT OF FLAGELLAR MOTOR COMPLEX"/>
    <property type="match status" value="1"/>
</dbReference>
<dbReference type="InterPro" id="IPR050330">
    <property type="entry name" value="Bact_OuterMem_StrucFunc"/>
</dbReference>
<dbReference type="SUPFAM" id="SSF103088">
    <property type="entry name" value="OmpA-like"/>
    <property type="match status" value="1"/>
</dbReference>
<accession>A0A8J3GV46</accession>
<feature type="compositionally biased region" description="Basic and acidic residues" evidence="2">
    <location>
        <begin position="196"/>
        <end position="216"/>
    </location>
</feature>
<keyword evidence="6" id="KW-1185">Reference proteome</keyword>
<feature type="compositionally biased region" description="Low complexity" evidence="2">
    <location>
        <begin position="154"/>
        <end position="192"/>
    </location>
</feature>
<feature type="region of interest" description="Disordered" evidence="2">
    <location>
        <begin position="80"/>
        <end position="278"/>
    </location>
</feature>
<feature type="compositionally biased region" description="Low complexity" evidence="2">
    <location>
        <begin position="101"/>
        <end position="145"/>
    </location>
</feature>
<dbReference type="EMBL" id="BNCJ01000002">
    <property type="protein sequence ID" value="GHF41894.1"/>
    <property type="molecule type" value="Genomic_DNA"/>
</dbReference>
<protein>
    <recommendedName>
        <fullName evidence="4">OmpA-like domain-containing protein</fullName>
    </recommendedName>
</protein>